<evidence type="ECO:0000313" key="2">
    <source>
        <dbReference type="Proteomes" id="UP001179280"/>
    </source>
</evidence>
<keyword evidence="2" id="KW-1185">Reference proteome</keyword>
<sequence length="69" mass="8111">MRQLIAIGSVLLTLASIYKFRYKLMNLFLRQPMLRQFAIMTVLRFPFIRQRIMGSLFTFPSQPPTKSSV</sequence>
<evidence type="ECO:0000313" key="1">
    <source>
        <dbReference type="EMBL" id="MBM7838144.1"/>
    </source>
</evidence>
<gene>
    <name evidence="1" type="ORF">JOC54_001375</name>
</gene>
<name>A0ABS2SRJ8_9BACI</name>
<protein>
    <submittedName>
        <fullName evidence="1">Uncharacterized protein</fullName>
    </submittedName>
</protein>
<dbReference type="EMBL" id="JAFBCV010000003">
    <property type="protein sequence ID" value="MBM7838144.1"/>
    <property type="molecule type" value="Genomic_DNA"/>
</dbReference>
<reference evidence="1" key="1">
    <citation type="submission" date="2021-01" db="EMBL/GenBank/DDBJ databases">
        <title>Genomic Encyclopedia of Type Strains, Phase IV (KMG-IV): sequencing the most valuable type-strain genomes for metagenomic binning, comparative biology and taxonomic classification.</title>
        <authorList>
            <person name="Goeker M."/>
        </authorList>
    </citation>
    <scope>NUCLEOTIDE SEQUENCE</scope>
    <source>
        <strain evidence="1">DSM 21943</strain>
    </source>
</reference>
<comment type="caution">
    <text evidence="1">The sequence shown here is derived from an EMBL/GenBank/DDBJ whole genome shotgun (WGS) entry which is preliminary data.</text>
</comment>
<dbReference type="Proteomes" id="UP001179280">
    <property type="component" value="Unassembled WGS sequence"/>
</dbReference>
<dbReference type="RefSeq" id="WP_148297861.1">
    <property type="nucleotide sequence ID" value="NZ_JAFBCV010000003.1"/>
</dbReference>
<accession>A0ABS2SRJ8</accession>
<organism evidence="1 2">
    <name type="scientific">Shouchella xiaoxiensis</name>
    <dbReference type="NCBI Taxonomy" id="766895"/>
    <lineage>
        <taxon>Bacteria</taxon>
        <taxon>Bacillati</taxon>
        <taxon>Bacillota</taxon>
        <taxon>Bacilli</taxon>
        <taxon>Bacillales</taxon>
        <taxon>Bacillaceae</taxon>
        <taxon>Shouchella</taxon>
    </lineage>
</organism>
<proteinExistence type="predicted"/>